<evidence type="ECO:0000256" key="3">
    <source>
        <dbReference type="ARBA" id="ARBA00022475"/>
    </source>
</evidence>
<keyword evidence="5 7" id="KW-1133">Transmembrane helix</keyword>
<dbReference type="AlphaFoldDB" id="A0A328F883"/>
<feature type="transmembrane region" description="Helical" evidence="7">
    <location>
        <begin position="147"/>
        <end position="168"/>
    </location>
</feature>
<keyword evidence="4 7" id="KW-0812">Transmembrane</keyword>
<sequence>MKSIKKNSQDRAVEVELSSFFTRVWSGWKYELAGLVLFAFAWAAVTQFVFTRPEFYHFKGFLPGPTLAALADAFQHPKFWVSVFASLRRIVLGIAISAVIGLPLGVLIGFFTRLRKLTYSPIQFVRMISPLSWMPLALLLFTSFESAVHFLIVMATICPIILNTAIGVMDINPQWIKMALNQGADNVQLIQTIVIPYSIPHMMTSIRLALGIAWIVLVPAEFLGVSSGLGYLINDARDTMEYDKLMAVIIAIGILGFILDRVCQKLQHRFSWAWADDA</sequence>
<feature type="transmembrane region" description="Helical" evidence="7">
    <location>
        <begin position="124"/>
        <end position="141"/>
    </location>
</feature>
<feature type="transmembrane region" description="Helical" evidence="7">
    <location>
        <begin position="32"/>
        <end position="50"/>
    </location>
</feature>
<evidence type="ECO:0000256" key="1">
    <source>
        <dbReference type="ARBA" id="ARBA00004651"/>
    </source>
</evidence>
<dbReference type="InterPro" id="IPR000515">
    <property type="entry name" value="MetI-like"/>
</dbReference>
<protein>
    <submittedName>
        <fullName evidence="10">ABC transporter permease</fullName>
    </submittedName>
</protein>
<evidence type="ECO:0000256" key="5">
    <source>
        <dbReference type="ARBA" id="ARBA00022989"/>
    </source>
</evidence>
<gene>
    <name evidence="10" type="ORF">DO021_19235</name>
    <name evidence="9" type="ORF">EYB58_17700</name>
</gene>
<dbReference type="OrthoDB" id="5322475at2"/>
<name>A0A328F883_9BACT</name>
<dbReference type="InterPro" id="IPR035906">
    <property type="entry name" value="MetI-like_sf"/>
</dbReference>
<evidence type="ECO:0000256" key="4">
    <source>
        <dbReference type="ARBA" id="ARBA00022692"/>
    </source>
</evidence>
<dbReference type="GO" id="GO:0010438">
    <property type="term" value="P:cellular response to sulfur starvation"/>
    <property type="evidence" value="ECO:0007669"/>
    <property type="project" value="TreeGrafter"/>
</dbReference>
<comment type="subcellular location">
    <subcellularLocation>
        <location evidence="1 7">Cell membrane</location>
        <topology evidence="1 7">Multi-pass membrane protein</topology>
    </subcellularLocation>
</comment>
<feature type="domain" description="ABC transmembrane type-1" evidence="8">
    <location>
        <begin position="83"/>
        <end position="263"/>
    </location>
</feature>
<accession>A0A328F883</accession>
<keyword evidence="3" id="KW-1003">Cell membrane</keyword>
<evidence type="ECO:0000313" key="9">
    <source>
        <dbReference type="EMBL" id="QBH14597.1"/>
    </source>
</evidence>
<organism evidence="10 11">
    <name type="scientific">Desulfobacter hydrogenophilus</name>
    <dbReference type="NCBI Taxonomy" id="2291"/>
    <lineage>
        <taxon>Bacteria</taxon>
        <taxon>Pseudomonadati</taxon>
        <taxon>Thermodesulfobacteriota</taxon>
        <taxon>Desulfobacteria</taxon>
        <taxon>Desulfobacterales</taxon>
        <taxon>Desulfobacteraceae</taxon>
        <taxon>Desulfobacter</taxon>
    </lineage>
</organism>
<dbReference type="Proteomes" id="UP000293902">
    <property type="component" value="Chromosome"/>
</dbReference>
<evidence type="ECO:0000256" key="2">
    <source>
        <dbReference type="ARBA" id="ARBA00022448"/>
    </source>
</evidence>
<evidence type="ECO:0000256" key="7">
    <source>
        <dbReference type="RuleBase" id="RU363032"/>
    </source>
</evidence>
<keyword evidence="2 7" id="KW-0813">Transport</keyword>
<keyword evidence="6 7" id="KW-0472">Membrane</keyword>
<dbReference type="GO" id="GO:0005886">
    <property type="term" value="C:plasma membrane"/>
    <property type="evidence" value="ECO:0007669"/>
    <property type="project" value="UniProtKB-SubCell"/>
</dbReference>
<evidence type="ECO:0000313" key="10">
    <source>
        <dbReference type="EMBL" id="RAM00416.1"/>
    </source>
</evidence>
<dbReference type="PROSITE" id="PS50928">
    <property type="entry name" value="ABC_TM1"/>
    <property type="match status" value="1"/>
</dbReference>
<dbReference type="Gene3D" id="1.10.3720.10">
    <property type="entry name" value="MetI-like"/>
    <property type="match status" value="1"/>
</dbReference>
<evidence type="ECO:0000313" key="12">
    <source>
        <dbReference type="Proteomes" id="UP000293902"/>
    </source>
</evidence>
<dbReference type="SUPFAM" id="SSF161098">
    <property type="entry name" value="MetI-like"/>
    <property type="match status" value="1"/>
</dbReference>
<reference evidence="9 12" key="2">
    <citation type="submission" date="2019-02" db="EMBL/GenBank/DDBJ databases">
        <title>Complete genome sequence of Desulfobacter hydrogenophilus AcRS1.</title>
        <authorList>
            <person name="Marietou A."/>
            <person name="Lund M.B."/>
            <person name="Marshall I.P.G."/>
            <person name="Schreiber L."/>
            <person name="Jorgensen B."/>
        </authorList>
    </citation>
    <scope>NUCLEOTIDE SEQUENCE [LARGE SCALE GENOMIC DNA]</scope>
    <source>
        <strain evidence="9 12">AcRS1</strain>
    </source>
</reference>
<evidence type="ECO:0000259" key="8">
    <source>
        <dbReference type="PROSITE" id="PS50928"/>
    </source>
</evidence>
<keyword evidence="12" id="KW-1185">Reference proteome</keyword>
<evidence type="ECO:0000256" key="6">
    <source>
        <dbReference type="ARBA" id="ARBA00023136"/>
    </source>
</evidence>
<evidence type="ECO:0000313" key="11">
    <source>
        <dbReference type="Proteomes" id="UP000248798"/>
    </source>
</evidence>
<comment type="similarity">
    <text evidence="7">Belongs to the binding-protein-dependent transport system permease family.</text>
</comment>
<dbReference type="PANTHER" id="PTHR30151:SF25">
    <property type="entry name" value="TAURINE TRANSPORT SYSTEM PERMEASE PROTEIN TAUC"/>
    <property type="match status" value="1"/>
</dbReference>
<reference evidence="10 11" key="1">
    <citation type="submission" date="2018-06" db="EMBL/GenBank/DDBJ databases">
        <title>Complete Genome Sequence of Desulfobacter hydrogenophilus (DSM3380).</title>
        <authorList>
            <person name="Marietou A."/>
            <person name="Schreiber L."/>
            <person name="Marshall I."/>
            <person name="Jorgensen B."/>
        </authorList>
    </citation>
    <scope>NUCLEOTIDE SEQUENCE [LARGE SCALE GENOMIC DNA]</scope>
    <source>
        <strain evidence="10 11">DSM 3380</strain>
    </source>
</reference>
<feature type="transmembrane region" description="Helical" evidence="7">
    <location>
        <begin position="90"/>
        <end position="112"/>
    </location>
</feature>
<feature type="transmembrane region" description="Helical" evidence="7">
    <location>
        <begin position="208"/>
        <end position="233"/>
    </location>
</feature>
<dbReference type="Proteomes" id="UP000248798">
    <property type="component" value="Unassembled WGS sequence"/>
</dbReference>
<dbReference type="EMBL" id="QLNI01000049">
    <property type="protein sequence ID" value="RAM00416.1"/>
    <property type="molecule type" value="Genomic_DNA"/>
</dbReference>
<dbReference type="Pfam" id="PF00528">
    <property type="entry name" value="BPD_transp_1"/>
    <property type="match status" value="1"/>
</dbReference>
<dbReference type="EMBL" id="CP036313">
    <property type="protein sequence ID" value="QBH14597.1"/>
    <property type="molecule type" value="Genomic_DNA"/>
</dbReference>
<dbReference type="PANTHER" id="PTHR30151">
    <property type="entry name" value="ALKANE SULFONATE ABC TRANSPORTER-RELATED, MEMBRANE SUBUNIT"/>
    <property type="match status" value="1"/>
</dbReference>
<feature type="transmembrane region" description="Helical" evidence="7">
    <location>
        <begin position="245"/>
        <end position="263"/>
    </location>
</feature>
<proteinExistence type="inferred from homology"/>
<dbReference type="CDD" id="cd06261">
    <property type="entry name" value="TM_PBP2"/>
    <property type="match status" value="1"/>
</dbReference>
<dbReference type="GO" id="GO:0055085">
    <property type="term" value="P:transmembrane transport"/>
    <property type="evidence" value="ECO:0007669"/>
    <property type="project" value="InterPro"/>
</dbReference>
<dbReference type="RefSeq" id="WP_111959689.1">
    <property type="nucleotide sequence ID" value="NZ_CP036313.1"/>
</dbReference>